<feature type="compositionally biased region" description="Acidic residues" evidence="1">
    <location>
        <begin position="196"/>
        <end position="209"/>
    </location>
</feature>
<dbReference type="AlphaFoldDB" id="A0A2B4R2F5"/>
<feature type="region of interest" description="Disordered" evidence="1">
    <location>
        <begin position="130"/>
        <end position="231"/>
    </location>
</feature>
<feature type="region of interest" description="Disordered" evidence="1">
    <location>
        <begin position="1"/>
        <end position="45"/>
    </location>
</feature>
<evidence type="ECO:0000313" key="2">
    <source>
        <dbReference type="EMBL" id="PFX11811.1"/>
    </source>
</evidence>
<reference evidence="3" key="1">
    <citation type="journal article" date="2017" name="bioRxiv">
        <title>Comparative analysis of the genomes of Stylophora pistillata and Acropora digitifera provides evidence for extensive differences between species of corals.</title>
        <authorList>
            <person name="Voolstra C.R."/>
            <person name="Li Y."/>
            <person name="Liew Y.J."/>
            <person name="Baumgarten S."/>
            <person name="Zoccola D."/>
            <person name="Flot J.-F."/>
            <person name="Tambutte S."/>
            <person name="Allemand D."/>
            <person name="Aranda M."/>
        </authorList>
    </citation>
    <scope>NUCLEOTIDE SEQUENCE [LARGE SCALE GENOMIC DNA]</scope>
</reference>
<keyword evidence="3" id="KW-1185">Reference proteome</keyword>
<dbReference type="EMBL" id="LSMT01001858">
    <property type="protein sequence ID" value="PFX11811.1"/>
    <property type="molecule type" value="Genomic_DNA"/>
</dbReference>
<feature type="region of interest" description="Disordered" evidence="1">
    <location>
        <begin position="305"/>
        <end position="359"/>
    </location>
</feature>
<dbReference type="Proteomes" id="UP000225706">
    <property type="component" value="Unassembled WGS sequence"/>
</dbReference>
<feature type="compositionally biased region" description="Acidic residues" evidence="1">
    <location>
        <begin position="134"/>
        <end position="168"/>
    </location>
</feature>
<evidence type="ECO:0000256" key="1">
    <source>
        <dbReference type="SAM" id="MobiDB-lite"/>
    </source>
</evidence>
<sequence length="359" mass="41338">MQKHVKSANHSEHQNRKTEPFWPKNRNTDPKNSQNRKTENPKAPLLKDLNFKKIKTQRITKILLREERSKTYDDFDWTLMYRVGQLRKFKVSSPDLTWTNMVSAVQGAHSIEQDKVDIVATHIARSIVNNDAMNNEEDDFEAEESDEEYRDDVVLEEIGGESDEDETTETAQQNENDEDDNEGDDDNEDNDNRDYDADDDRDEDDDNDDSSGGVSDDVNEGNNDDNSEEVQISDIVCTTKSELQKLKGSKVVVSSIKTTIRFKGKIMDWPYQIKCGVWGTERQVEFDRAQTGIIKKIRTAHYDRCQGRSARHKRETESLLSFTKTKKRSLVEENEKGSSNKKSKPPEDSNVDNSDRETE</sequence>
<proteinExistence type="predicted"/>
<name>A0A2B4R2F5_STYPI</name>
<feature type="compositionally biased region" description="Acidic residues" evidence="1">
    <location>
        <begin position="175"/>
        <end position="189"/>
    </location>
</feature>
<evidence type="ECO:0000313" key="3">
    <source>
        <dbReference type="Proteomes" id="UP000225706"/>
    </source>
</evidence>
<feature type="compositionally biased region" description="Basic and acidic residues" evidence="1">
    <location>
        <begin position="9"/>
        <end position="19"/>
    </location>
</feature>
<protein>
    <submittedName>
        <fullName evidence="2">Uncharacterized protein</fullName>
    </submittedName>
</protein>
<accession>A0A2B4R2F5</accession>
<comment type="caution">
    <text evidence="2">The sequence shown here is derived from an EMBL/GenBank/DDBJ whole genome shotgun (WGS) entry which is preliminary data.</text>
</comment>
<gene>
    <name evidence="2" type="ORF">AWC38_SpisGene24338</name>
</gene>
<organism evidence="2 3">
    <name type="scientific">Stylophora pistillata</name>
    <name type="common">Smooth cauliflower coral</name>
    <dbReference type="NCBI Taxonomy" id="50429"/>
    <lineage>
        <taxon>Eukaryota</taxon>
        <taxon>Metazoa</taxon>
        <taxon>Cnidaria</taxon>
        <taxon>Anthozoa</taxon>
        <taxon>Hexacorallia</taxon>
        <taxon>Scleractinia</taxon>
        <taxon>Astrocoeniina</taxon>
        <taxon>Pocilloporidae</taxon>
        <taxon>Stylophora</taxon>
    </lineage>
</organism>
<feature type="compositionally biased region" description="Basic and acidic residues" evidence="1">
    <location>
        <begin position="329"/>
        <end position="338"/>
    </location>
</feature>
<feature type="compositionally biased region" description="Acidic residues" evidence="1">
    <location>
        <begin position="217"/>
        <end position="228"/>
    </location>
</feature>